<evidence type="ECO:0000313" key="1">
    <source>
        <dbReference type="EnsemblMetazoa" id="LLOJ008072-PA"/>
    </source>
</evidence>
<dbReference type="EMBL" id="AJWK01027215">
    <property type="status" value="NOT_ANNOTATED_CDS"/>
    <property type="molecule type" value="Genomic_DNA"/>
</dbReference>
<organism evidence="1 2">
    <name type="scientific">Lutzomyia longipalpis</name>
    <name type="common">Sand fly</name>
    <dbReference type="NCBI Taxonomy" id="7200"/>
    <lineage>
        <taxon>Eukaryota</taxon>
        <taxon>Metazoa</taxon>
        <taxon>Ecdysozoa</taxon>
        <taxon>Arthropoda</taxon>
        <taxon>Hexapoda</taxon>
        <taxon>Insecta</taxon>
        <taxon>Pterygota</taxon>
        <taxon>Neoptera</taxon>
        <taxon>Endopterygota</taxon>
        <taxon>Diptera</taxon>
        <taxon>Nematocera</taxon>
        <taxon>Psychodoidea</taxon>
        <taxon>Psychodidae</taxon>
        <taxon>Lutzomyia</taxon>
        <taxon>Lutzomyia</taxon>
    </lineage>
</organism>
<dbReference type="AlphaFoldDB" id="A0A1B0CT73"/>
<sequence length="59" mass="6705">MSPLGSSGHSLDFLQTIRNENFVTFRRAVYPIEYDGGVTPEVGGVWIVDWLNCRCQLRC</sequence>
<name>A0A1B0CT73_LUTLO</name>
<keyword evidence="2" id="KW-1185">Reference proteome</keyword>
<dbReference type="EnsemblMetazoa" id="LLOJ008072-RA">
    <property type="protein sequence ID" value="LLOJ008072-PA"/>
    <property type="gene ID" value="LLOJ008072"/>
</dbReference>
<evidence type="ECO:0000313" key="2">
    <source>
        <dbReference type="Proteomes" id="UP000092461"/>
    </source>
</evidence>
<dbReference type="Proteomes" id="UP000092461">
    <property type="component" value="Unassembled WGS sequence"/>
</dbReference>
<protein>
    <submittedName>
        <fullName evidence="1">Uncharacterized protein</fullName>
    </submittedName>
</protein>
<dbReference type="VEuPathDB" id="VectorBase:LLOJ008072"/>
<reference evidence="1" key="1">
    <citation type="submission" date="2020-05" db="UniProtKB">
        <authorList>
            <consortium name="EnsemblMetazoa"/>
        </authorList>
    </citation>
    <scope>IDENTIFICATION</scope>
    <source>
        <strain evidence="1">Jacobina</strain>
    </source>
</reference>
<proteinExistence type="predicted"/>
<accession>A0A1B0CT73</accession>